<feature type="region of interest" description="Disordered" evidence="6">
    <location>
        <begin position="236"/>
        <end position="270"/>
    </location>
</feature>
<name>A0A6F9DJD5_9ASCI</name>
<sequence length="270" mass="29594">MSSLTVLLAGLLVGIASSESVLLSSKTSAKDPVPISCSLDKVTTGNIVSWNYTSPSGMSSVVGVGAMIFNLTSTAEAGEYMCIANNTVVNKVSVMYLAKPIIQNTRKSVTFNDGDHDRKLTCVSDGSYPTVTFQWSRREEGENQVAVIISPQSDPNINITTTGNNSTILFRNLTYSMQANYICEVNNVAGNATVEVLIRVKDRLAALWPFLGIVAEVVILITIIFMYEKHSKKTVVEEVDAKDEEEKPLQKEEEENGTDIRNRVPNNNYK</sequence>
<evidence type="ECO:0000259" key="9">
    <source>
        <dbReference type="PROSITE" id="PS50835"/>
    </source>
</evidence>
<dbReference type="SUPFAM" id="SSF48726">
    <property type="entry name" value="Immunoglobulin"/>
    <property type="match status" value="1"/>
</dbReference>
<dbReference type="PANTHER" id="PTHR11640:SF31">
    <property type="entry name" value="IRREGULAR CHIASM C-ROUGHEST PROTEIN-RELATED"/>
    <property type="match status" value="1"/>
</dbReference>
<feature type="domain" description="Ig-like" evidence="9">
    <location>
        <begin position="100"/>
        <end position="195"/>
    </location>
</feature>
<evidence type="ECO:0000256" key="6">
    <source>
        <dbReference type="SAM" id="MobiDB-lite"/>
    </source>
</evidence>
<feature type="transmembrane region" description="Helical" evidence="7">
    <location>
        <begin position="206"/>
        <end position="227"/>
    </location>
</feature>
<feature type="chain" id="PRO_5026188833" evidence="8">
    <location>
        <begin position="19"/>
        <end position="270"/>
    </location>
</feature>
<dbReference type="EMBL" id="LR787236">
    <property type="protein sequence ID" value="CAB3263098.1"/>
    <property type="molecule type" value="mRNA"/>
</dbReference>
<organism evidence="10">
    <name type="scientific">Phallusia mammillata</name>
    <dbReference type="NCBI Taxonomy" id="59560"/>
    <lineage>
        <taxon>Eukaryota</taxon>
        <taxon>Metazoa</taxon>
        <taxon>Chordata</taxon>
        <taxon>Tunicata</taxon>
        <taxon>Ascidiacea</taxon>
        <taxon>Phlebobranchia</taxon>
        <taxon>Ascidiidae</taxon>
        <taxon>Phallusia</taxon>
    </lineage>
</organism>
<keyword evidence="7" id="KW-0812">Transmembrane</keyword>
<keyword evidence="4" id="KW-0325">Glycoprotein</keyword>
<feature type="signal peptide" evidence="8">
    <location>
        <begin position="1"/>
        <end position="18"/>
    </location>
</feature>
<comment type="subcellular location">
    <subcellularLocation>
        <location evidence="1">Membrane</location>
        <topology evidence="1">Single-pass type I membrane protein</topology>
    </subcellularLocation>
</comment>
<evidence type="ECO:0000313" key="10">
    <source>
        <dbReference type="EMBL" id="CAB3263098.1"/>
    </source>
</evidence>
<keyword evidence="7" id="KW-1133">Transmembrane helix</keyword>
<evidence type="ECO:0000256" key="1">
    <source>
        <dbReference type="ARBA" id="ARBA00004479"/>
    </source>
</evidence>
<dbReference type="GO" id="GO:0098609">
    <property type="term" value="P:cell-cell adhesion"/>
    <property type="evidence" value="ECO:0007669"/>
    <property type="project" value="TreeGrafter"/>
</dbReference>
<dbReference type="PANTHER" id="PTHR11640">
    <property type="entry name" value="NEPHRIN"/>
    <property type="match status" value="1"/>
</dbReference>
<evidence type="ECO:0000256" key="7">
    <source>
        <dbReference type="SAM" id="Phobius"/>
    </source>
</evidence>
<dbReference type="GO" id="GO:0005886">
    <property type="term" value="C:plasma membrane"/>
    <property type="evidence" value="ECO:0007669"/>
    <property type="project" value="TreeGrafter"/>
</dbReference>
<evidence type="ECO:0000256" key="5">
    <source>
        <dbReference type="ARBA" id="ARBA00023319"/>
    </source>
</evidence>
<dbReference type="AlphaFoldDB" id="A0A6F9DJD5"/>
<keyword evidence="5" id="KW-0393">Immunoglobulin domain</keyword>
<evidence type="ECO:0000256" key="8">
    <source>
        <dbReference type="SAM" id="SignalP"/>
    </source>
</evidence>
<dbReference type="InterPro" id="IPR036179">
    <property type="entry name" value="Ig-like_dom_sf"/>
</dbReference>
<dbReference type="GO" id="GO:0050839">
    <property type="term" value="F:cell adhesion molecule binding"/>
    <property type="evidence" value="ECO:0007669"/>
    <property type="project" value="TreeGrafter"/>
</dbReference>
<dbReference type="GO" id="GO:0005911">
    <property type="term" value="C:cell-cell junction"/>
    <property type="evidence" value="ECO:0007669"/>
    <property type="project" value="TreeGrafter"/>
</dbReference>
<dbReference type="InterPro" id="IPR051275">
    <property type="entry name" value="Cell_adhesion_signaling"/>
</dbReference>
<keyword evidence="8" id="KW-0732">Signal</keyword>
<dbReference type="Pfam" id="PF13927">
    <property type="entry name" value="Ig_3"/>
    <property type="match status" value="1"/>
</dbReference>
<evidence type="ECO:0000256" key="4">
    <source>
        <dbReference type="ARBA" id="ARBA00023180"/>
    </source>
</evidence>
<gene>
    <name evidence="10" type="primary">LOC101242689-002</name>
</gene>
<dbReference type="InterPro" id="IPR007110">
    <property type="entry name" value="Ig-like_dom"/>
</dbReference>
<accession>A0A6F9DJD5</accession>
<evidence type="ECO:0000256" key="3">
    <source>
        <dbReference type="ARBA" id="ARBA00023157"/>
    </source>
</evidence>
<dbReference type="CDD" id="cd00096">
    <property type="entry name" value="Ig"/>
    <property type="match status" value="1"/>
</dbReference>
<keyword evidence="2 7" id="KW-0472">Membrane</keyword>
<evidence type="ECO:0000256" key="2">
    <source>
        <dbReference type="ARBA" id="ARBA00023136"/>
    </source>
</evidence>
<proteinExistence type="evidence at transcript level"/>
<protein>
    <submittedName>
        <fullName evidence="10">Uncharacterized protein LOC101242689</fullName>
    </submittedName>
</protein>
<dbReference type="InterPro" id="IPR013783">
    <property type="entry name" value="Ig-like_fold"/>
</dbReference>
<keyword evidence="3" id="KW-1015">Disulfide bond</keyword>
<dbReference type="PROSITE" id="PS50835">
    <property type="entry name" value="IG_LIKE"/>
    <property type="match status" value="2"/>
</dbReference>
<reference evidence="10" key="1">
    <citation type="submission" date="2020-04" db="EMBL/GenBank/DDBJ databases">
        <authorList>
            <person name="Neveu A P."/>
        </authorList>
    </citation>
    <scope>NUCLEOTIDE SEQUENCE</scope>
    <source>
        <tissue evidence="10">Whole embryo</tissue>
    </source>
</reference>
<dbReference type="Gene3D" id="2.60.40.10">
    <property type="entry name" value="Immunoglobulins"/>
    <property type="match status" value="1"/>
</dbReference>
<feature type="domain" description="Ig-like" evidence="9">
    <location>
        <begin position="35"/>
        <end position="93"/>
    </location>
</feature>